<keyword evidence="4" id="KW-1185">Reference proteome</keyword>
<dbReference type="RefSeq" id="WP_303544310.1">
    <property type="nucleotide sequence ID" value="NZ_JAUOTP010000007.1"/>
</dbReference>
<organism evidence="3 4">
    <name type="scientific">Sphingomonas natans</name>
    <dbReference type="NCBI Taxonomy" id="3063330"/>
    <lineage>
        <taxon>Bacteria</taxon>
        <taxon>Pseudomonadati</taxon>
        <taxon>Pseudomonadota</taxon>
        <taxon>Alphaproteobacteria</taxon>
        <taxon>Sphingomonadales</taxon>
        <taxon>Sphingomonadaceae</taxon>
        <taxon>Sphingomonas</taxon>
    </lineage>
</organism>
<keyword evidence="3" id="KW-0167">Capsid protein</keyword>
<name>A0ABT8YDF2_9SPHN</name>
<evidence type="ECO:0000313" key="3">
    <source>
        <dbReference type="EMBL" id="MDO6415813.1"/>
    </source>
</evidence>
<evidence type="ECO:0000259" key="2">
    <source>
        <dbReference type="Pfam" id="PF05229"/>
    </source>
</evidence>
<feature type="chain" id="PRO_5046588156" evidence="1">
    <location>
        <begin position="43"/>
        <end position="362"/>
    </location>
</feature>
<sequence length="362" mass="36794">MAPHGNRMRLYGLGLSSPRSALRAFALGLVAAMAIVAGPARACDVATPIATNVGTFSPAAIKASAPFAKTGAGFSCSSFSVLTVLSGNFLKATVATGTQLKLTSAASDIVTYKLFADSAATIEMKPGVDAYYMNGVLLNLLNLLGDGSINVPVYFKLASAAAVPPGIYTGSFSVTWTWNFCNGIAVAGLCVGTTDSGTKAGVVNVTLTVEPKPPVIGLALGQPTWDGVNGTNKPKAIPGSKRRLILTVTNPDIVATEADAVQMLLPTPAGMVIALDGDGTGMGAVVQPSEGSPASGLMLTYASPSSTSDQIDFSSDNGSSWNSYPVAGNPSSQASVTTVRARPLGSMAALSSYTVTIPYSVK</sequence>
<gene>
    <name evidence="3" type="ORF">Q4F19_15585</name>
</gene>
<dbReference type="SMART" id="SM00972">
    <property type="entry name" value="SCPU"/>
    <property type="match status" value="1"/>
</dbReference>
<evidence type="ECO:0000256" key="1">
    <source>
        <dbReference type="SAM" id="SignalP"/>
    </source>
</evidence>
<accession>A0ABT8YDF2</accession>
<feature type="signal peptide" evidence="1">
    <location>
        <begin position="1"/>
        <end position="42"/>
    </location>
</feature>
<protein>
    <submittedName>
        <fullName evidence="3">Spore coat protein U domain-containing protein</fullName>
    </submittedName>
</protein>
<dbReference type="Proteomes" id="UP001169764">
    <property type="component" value="Unassembled WGS sequence"/>
</dbReference>
<dbReference type="EMBL" id="JAUOTP010000007">
    <property type="protein sequence ID" value="MDO6415813.1"/>
    <property type="molecule type" value="Genomic_DNA"/>
</dbReference>
<dbReference type="InterPro" id="IPR007893">
    <property type="entry name" value="Spore_coat_U/FanG"/>
</dbReference>
<reference evidence="3" key="1">
    <citation type="submission" date="2023-07" db="EMBL/GenBank/DDBJ databases">
        <authorList>
            <person name="Kim M."/>
        </authorList>
    </citation>
    <scope>NUCLEOTIDE SEQUENCE</scope>
    <source>
        <strain evidence="3">BIUV-7</strain>
    </source>
</reference>
<keyword evidence="3" id="KW-0946">Virion</keyword>
<dbReference type="Pfam" id="PF05229">
    <property type="entry name" value="SCPU"/>
    <property type="match status" value="1"/>
</dbReference>
<comment type="caution">
    <text evidence="3">The sequence shown here is derived from an EMBL/GenBank/DDBJ whole genome shotgun (WGS) entry which is preliminary data.</text>
</comment>
<keyword evidence="1" id="KW-0732">Signal</keyword>
<proteinExistence type="predicted"/>
<evidence type="ECO:0000313" key="4">
    <source>
        <dbReference type="Proteomes" id="UP001169764"/>
    </source>
</evidence>
<feature type="domain" description="Spore coat protein U/FanG" evidence="2">
    <location>
        <begin position="32"/>
        <end position="175"/>
    </location>
</feature>